<accession>A0ABY8PWB4</accession>
<evidence type="ECO:0000256" key="1">
    <source>
        <dbReference type="SAM" id="MobiDB-lite"/>
    </source>
</evidence>
<proteinExistence type="predicted"/>
<dbReference type="SUPFAM" id="SSF140931">
    <property type="entry name" value="Fic-like"/>
    <property type="match status" value="1"/>
</dbReference>
<dbReference type="RefSeq" id="WP_281144501.1">
    <property type="nucleotide sequence ID" value="NZ_CP123967.1"/>
</dbReference>
<reference evidence="2 3" key="1">
    <citation type="journal article" date="2008" name="Int. J. Syst. Evol. Microbiol.">
        <title>Tessaracoccus flavescens sp. nov., isolated from marine sediment.</title>
        <authorList>
            <person name="Lee D.W."/>
            <person name="Lee S.D."/>
        </authorList>
    </citation>
    <scope>NUCLEOTIDE SEQUENCE [LARGE SCALE GENOMIC DNA]</scope>
    <source>
        <strain evidence="2 3">T21</strain>
    </source>
</reference>
<feature type="compositionally biased region" description="Basic residues" evidence="1">
    <location>
        <begin position="28"/>
        <end position="41"/>
    </location>
</feature>
<sequence length="130" mass="14589">MAHNADHALAKQPGIMGLNVTRRRHRASLHHHAGKPTRSWRPKGPETRGTTACCIRSKSSRFYIHPFREGNGRIQRWMWDRVAGDAGWRLSWLGVTGAVNDAASRIAADDQDIAPLIDMFDWVVAPLKAQ</sequence>
<gene>
    <name evidence="2" type="ORF">QH948_11435</name>
</gene>
<protein>
    <recommendedName>
        <fullName evidence="4">Fido domain-containing protein</fullName>
    </recommendedName>
</protein>
<dbReference type="InterPro" id="IPR036597">
    <property type="entry name" value="Fido-like_dom_sf"/>
</dbReference>
<dbReference type="EMBL" id="CP123967">
    <property type="protein sequence ID" value="WGT46740.1"/>
    <property type="molecule type" value="Genomic_DNA"/>
</dbReference>
<dbReference type="Proteomes" id="UP001244136">
    <property type="component" value="Chromosome"/>
</dbReference>
<dbReference type="Gene3D" id="1.10.3290.10">
    <property type="entry name" value="Fido-like domain"/>
    <property type="match status" value="1"/>
</dbReference>
<keyword evidence="3" id="KW-1185">Reference proteome</keyword>
<evidence type="ECO:0000313" key="3">
    <source>
        <dbReference type="Proteomes" id="UP001244136"/>
    </source>
</evidence>
<evidence type="ECO:0008006" key="4">
    <source>
        <dbReference type="Google" id="ProtNLM"/>
    </source>
</evidence>
<name>A0ABY8PWB4_9ACTN</name>
<organism evidence="2 3">
    <name type="scientific">Tessaracoccus lacteus</name>
    <dbReference type="NCBI Taxonomy" id="3041766"/>
    <lineage>
        <taxon>Bacteria</taxon>
        <taxon>Bacillati</taxon>
        <taxon>Actinomycetota</taxon>
        <taxon>Actinomycetes</taxon>
        <taxon>Propionibacteriales</taxon>
        <taxon>Propionibacteriaceae</taxon>
        <taxon>Tessaracoccus</taxon>
    </lineage>
</organism>
<feature type="region of interest" description="Disordered" evidence="1">
    <location>
        <begin position="28"/>
        <end position="50"/>
    </location>
</feature>
<evidence type="ECO:0000313" key="2">
    <source>
        <dbReference type="EMBL" id="WGT46740.1"/>
    </source>
</evidence>